<dbReference type="InterPro" id="IPR050109">
    <property type="entry name" value="HTH-type_TetR-like_transc_reg"/>
</dbReference>
<evidence type="ECO:0000313" key="7">
    <source>
        <dbReference type="Proteomes" id="UP000829194"/>
    </source>
</evidence>
<keyword evidence="1" id="KW-0805">Transcription regulation</keyword>
<dbReference type="Pfam" id="PF17939">
    <property type="entry name" value="TetR_C_30"/>
    <property type="match status" value="1"/>
</dbReference>
<dbReference type="PANTHER" id="PTHR30055:SF234">
    <property type="entry name" value="HTH-TYPE TRANSCRIPTIONAL REGULATOR BETI"/>
    <property type="match status" value="1"/>
</dbReference>
<evidence type="ECO:0000256" key="1">
    <source>
        <dbReference type="ARBA" id="ARBA00023015"/>
    </source>
</evidence>
<dbReference type="InterPro" id="IPR036271">
    <property type="entry name" value="Tet_transcr_reg_TetR-rel_C_sf"/>
</dbReference>
<dbReference type="SUPFAM" id="SSF48498">
    <property type="entry name" value="Tetracyclin repressor-like, C-terminal domain"/>
    <property type="match status" value="1"/>
</dbReference>
<dbReference type="InterPro" id="IPR023772">
    <property type="entry name" value="DNA-bd_HTH_TetR-type_CS"/>
</dbReference>
<keyword evidence="7" id="KW-1185">Reference proteome</keyword>
<evidence type="ECO:0000259" key="5">
    <source>
        <dbReference type="PROSITE" id="PS50977"/>
    </source>
</evidence>
<dbReference type="InterPro" id="IPR001647">
    <property type="entry name" value="HTH_TetR"/>
</dbReference>
<dbReference type="EMBL" id="CP093547">
    <property type="protein sequence ID" value="UNP29957.1"/>
    <property type="molecule type" value="Genomic_DNA"/>
</dbReference>
<dbReference type="RefSeq" id="WP_083512222.1">
    <property type="nucleotide sequence ID" value="NZ_CP011131.1"/>
</dbReference>
<gene>
    <name evidence="6" type="ORF">MOV92_01320</name>
</gene>
<feature type="domain" description="HTH tetR-type" evidence="5">
    <location>
        <begin position="9"/>
        <end position="69"/>
    </location>
</feature>
<dbReference type="InterPro" id="IPR009057">
    <property type="entry name" value="Homeodomain-like_sf"/>
</dbReference>
<dbReference type="SUPFAM" id="SSF46689">
    <property type="entry name" value="Homeodomain-like"/>
    <property type="match status" value="1"/>
</dbReference>
<dbReference type="PANTHER" id="PTHR30055">
    <property type="entry name" value="HTH-TYPE TRANSCRIPTIONAL REGULATOR RUTR"/>
    <property type="match status" value="1"/>
</dbReference>
<keyword evidence="3" id="KW-0804">Transcription</keyword>
<protein>
    <submittedName>
        <fullName evidence="6">TetR family transcriptional regulator</fullName>
    </submittedName>
</protein>
<name>A0ABY3XBF7_9GAMM</name>
<sequence length="287" mass="31476">MNSHSASPGNTRGRLLEAAELLFIRHGYEGMSLRQITSHAKVNLAAVNYHFGSKEALVQELLSARLDRLNQERLQLLSVCEARYGEQAMDASTVFGVLFVPAIRLSRDSAGGIAFMRLLGRVYSDPSPFIRDYLHEHYQPIYERFFEAFARALPHLSRKELGMRLHFALKALAGVLASEDMDELILAMCMGEPVSDSLMLARLIAFISPMLTSRFDNGEQIRGVEQVMALAAAAAQATDSRMQAEGDSPAPRKPRGILPLWAEKVVGDADAPEPAAAIGGTEALPVR</sequence>
<evidence type="ECO:0000256" key="2">
    <source>
        <dbReference type="ARBA" id="ARBA00023125"/>
    </source>
</evidence>
<feature type="DNA-binding region" description="H-T-H motif" evidence="4">
    <location>
        <begin position="32"/>
        <end position="51"/>
    </location>
</feature>
<dbReference type="Proteomes" id="UP000829194">
    <property type="component" value="Chromosome"/>
</dbReference>
<evidence type="ECO:0000256" key="3">
    <source>
        <dbReference type="ARBA" id="ARBA00023163"/>
    </source>
</evidence>
<dbReference type="InterPro" id="IPR041586">
    <property type="entry name" value="PsrA_TetR_C"/>
</dbReference>
<reference evidence="6 7" key="1">
    <citation type="submission" date="2022-03" db="EMBL/GenBank/DDBJ databases">
        <title>Complete genome sequence of Lysobacter capsici VKM B-2533 and Lysobacter gummosus 10.1.1, promising sources of lytic agents.</title>
        <authorList>
            <person name="Tarlachkov S.V."/>
            <person name="Kudryakova I.V."/>
            <person name="Afoshin A.S."/>
            <person name="Leontyevskaya E.A."/>
            <person name="Leontyevskaya N.V."/>
        </authorList>
    </citation>
    <scope>NUCLEOTIDE SEQUENCE [LARGE SCALE GENOMIC DNA]</scope>
    <source>
        <strain evidence="6 7">10.1.1</strain>
    </source>
</reference>
<organism evidence="6 7">
    <name type="scientific">Lysobacter gummosus</name>
    <dbReference type="NCBI Taxonomy" id="262324"/>
    <lineage>
        <taxon>Bacteria</taxon>
        <taxon>Pseudomonadati</taxon>
        <taxon>Pseudomonadota</taxon>
        <taxon>Gammaproteobacteria</taxon>
        <taxon>Lysobacterales</taxon>
        <taxon>Lysobacteraceae</taxon>
        <taxon>Lysobacter</taxon>
    </lineage>
</organism>
<proteinExistence type="predicted"/>
<dbReference type="PROSITE" id="PS50977">
    <property type="entry name" value="HTH_TETR_2"/>
    <property type="match status" value="1"/>
</dbReference>
<keyword evidence="2 4" id="KW-0238">DNA-binding</keyword>
<dbReference type="PRINTS" id="PR00455">
    <property type="entry name" value="HTHTETR"/>
</dbReference>
<dbReference type="Gene3D" id="1.10.357.10">
    <property type="entry name" value="Tetracycline Repressor, domain 2"/>
    <property type="match status" value="1"/>
</dbReference>
<dbReference type="PROSITE" id="PS01081">
    <property type="entry name" value="HTH_TETR_1"/>
    <property type="match status" value="1"/>
</dbReference>
<evidence type="ECO:0000256" key="4">
    <source>
        <dbReference type="PROSITE-ProRule" id="PRU00335"/>
    </source>
</evidence>
<dbReference type="Pfam" id="PF00440">
    <property type="entry name" value="TetR_N"/>
    <property type="match status" value="1"/>
</dbReference>
<evidence type="ECO:0000313" key="6">
    <source>
        <dbReference type="EMBL" id="UNP29957.1"/>
    </source>
</evidence>
<accession>A0ABY3XBF7</accession>